<dbReference type="InterPro" id="IPR000073">
    <property type="entry name" value="AB_hydrolase_1"/>
</dbReference>
<dbReference type="Gene3D" id="3.40.50.1820">
    <property type="entry name" value="alpha/beta hydrolase"/>
    <property type="match status" value="1"/>
</dbReference>
<evidence type="ECO:0000313" key="4">
    <source>
        <dbReference type="EMBL" id="VDD90273.1"/>
    </source>
</evidence>
<dbReference type="SUPFAM" id="SSF53474">
    <property type="entry name" value="alpha/beta-Hydrolases"/>
    <property type="match status" value="1"/>
</dbReference>
<dbReference type="Pfam" id="PF00561">
    <property type="entry name" value="Abhydrolase_1"/>
    <property type="match status" value="1"/>
</dbReference>
<dbReference type="GO" id="GO:0005739">
    <property type="term" value="C:mitochondrion"/>
    <property type="evidence" value="ECO:0007669"/>
    <property type="project" value="TreeGrafter"/>
</dbReference>
<dbReference type="WBParaSite" id="EVEC_0000539301-mRNA-1">
    <property type="protein sequence ID" value="EVEC_0000539301-mRNA-1"/>
    <property type="gene ID" value="EVEC_0000539301"/>
</dbReference>
<dbReference type="PANTHER" id="PTHR42886">
    <property type="entry name" value="RE40534P-RELATED"/>
    <property type="match status" value="1"/>
</dbReference>
<feature type="domain" description="AB hydrolase-1" evidence="3">
    <location>
        <begin position="96"/>
        <end position="356"/>
    </location>
</feature>
<dbReference type="GO" id="GO:0052689">
    <property type="term" value="F:carboxylic ester hydrolase activity"/>
    <property type="evidence" value="ECO:0007669"/>
    <property type="project" value="TreeGrafter"/>
</dbReference>
<reference evidence="4 5" key="2">
    <citation type="submission" date="2018-10" db="EMBL/GenBank/DDBJ databases">
        <authorList>
            <consortium name="Pathogen Informatics"/>
        </authorList>
    </citation>
    <scope>NUCLEOTIDE SEQUENCE [LARGE SCALE GENOMIC DNA]</scope>
</reference>
<dbReference type="GO" id="GO:0006654">
    <property type="term" value="P:phosphatidic acid biosynthetic process"/>
    <property type="evidence" value="ECO:0007669"/>
    <property type="project" value="TreeGrafter"/>
</dbReference>
<dbReference type="GO" id="GO:0055088">
    <property type="term" value="P:lipid homeostasis"/>
    <property type="evidence" value="ECO:0007669"/>
    <property type="project" value="TreeGrafter"/>
</dbReference>
<feature type="signal peptide" evidence="2">
    <location>
        <begin position="1"/>
        <end position="17"/>
    </location>
</feature>
<dbReference type="PANTHER" id="PTHR42886:SF29">
    <property type="entry name" value="PUMMELIG, ISOFORM A"/>
    <property type="match status" value="1"/>
</dbReference>
<evidence type="ECO:0000313" key="5">
    <source>
        <dbReference type="Proteomes" id="UP000274131"/>
    </source>
</evidence>
<evidence type="ECO:0000256" key="2">
    <source>
        <dbReference type="SAM" id="SignalP"/>
    </source>
</evidence>
<dbReference type="Proteomes" id="UP000274131">
    <property type="component" value="Unassembled WGS sequence"/>
</dbReference>
<feature type="chain" id="PRO_5043122722" evidence="2">
    <location>
        <begin position="18"/>
        <end position="383"/>
    </location>
</feature>
<evidence type="ECO:0000313" key="6">
    <source>
        <dbReference type="WBParaSite" id="EVEC_0000539301-mRNA-1"/>
    </source>
</evidence>
<keyword evidence="5" id="KW-1185">Reference proteome</keyword>
<dbReference type="STRING" id="51028.A0A0N4V5A4"/>
<proteinExistence type="inferred from homology"/>
<gene>
    <name evidence="4" type="ORF">EVEC_LOCUS5024</name>
</gene>
<protein>
    <submittedName>
        <fullName evidence="6">AB hydrolase-1 domain-containing protein</fullName>
    </submittedName>
</protein>
<organism evidence="6">
    <name type="scientific">Enterobius vermicularis</name>
    <name type="common">Human pinworm</name>
    <dbReference type="NCBI Taxonomy" id="51028"/>
    <lineage>
        <taxon>Eukaryota</taxon>
        <taxon>Metazoa</taxon>
        <taxon>Ecdysozoa</taxon>
        <taxon>Nematoda</taxon>
        <taxon>Chromadorea</taxon>
        <taxon>Rhabditida</taxon>
        <taxon>Spirurina</taxon>
        <taxon>Oxyuridomorpha</taxon>
        <taxon>Oxyuroidea</taxon>
        <taxon>Oxyuridae</taxon>
        <taxon>Enterobius</taxon>
    </lineage>
</organism>
<name>A0A0N4V5A4_ENTVE</name>
<comment type="similarity">
    <text evidence="1">Belongs to the peptidase S33 family. ABHD4/ABHD5 subfamily.</text>
</comment>
<evidence type="ECO:0000256" key="1">
    <source>
        <dbReference type="ARBA" id="ARBA00038097"/>
    </source>
</evidence>
<sequence length="383" mass="42973">MWLWLLLDKLRTHLISSQATSNEGETQRQLKSEENRWTWITTSPETLAEAESKLLSIVKANITSRYTEVNRLNNDQSGRIHSITVKMSDASDNKIPVVFLHGFACGLALWANNIDCVAKTHTVHALDLLGFGRSSRPNFHTRASICEAEMCDAIDDWRKEMNIDRMILVGHSFGGFIACAYALTFPEHLRHLVLLDPWGFSAKPLEEPPHSFGLSAKTIAWIKTMASAIGAANPLAVVRCAGPYGIEVLRKLYPNLGPRFLKENPNAFYEYLYHCNVQNPTGEVAYTTMSYSFGWAKHPMLERIFDLPSYVPVTFFYGSKSCIDSAAGLEVQMQRPEGYVDVQVVRGAGHYLHIDATDAFNSAFTKLLEAVDAEEDILEYDSE</sequence>
<dbReference type="GO" id="GO:0005811">
    <property type="term" value="C:lipid droplet"/>
    <property type="evidence" value="ECO:0007669"/>
    <property type="project" value="TreeGrafter"/>
</dbReference>
<evidence type="ECO:0000259" key="3">
    <source>
        <dbReference type="Pfam" id="PF00561"/>
    </source>
</evidence>
<dbReference type="OrthoDB" id="7457040at2759"/>
<dbReference type="GO" id="GO:0042171">
    <property type="term" value="F:lysophosphatidic acid acyltransferase activity"/>
    <property type="evidence" value="ECO:0007669"/>
    <property type="project" value="TreeGrafter"/>
</dbReference>
<accession>A0A0N4V5A4</accession>
<keyword evidence="2" id="KW-0732">Signal</keyword>
<reference evidence="6" key="1">
    <citation type="submission" date="2017-02" db="UniProtKB">
        <authorList>
            <consortium name="WormBaseParasite"/>
        </authorList>
    </citation>
    <scope>IDENTIFICATION</scope>
</reference>
<dbReference type="InterPro" id="IPR029058">
    <property type="entry name" value="AB_hydrolase_fold"/>
</dbReference>
<dbReference type="EMBL" id="UXUI01008030">
    <property type="protein sequence ID" value="VDD90273.1"/>
    <property type="molecule type" value="Genomic_DNA"/>
</dbReference>
<dbReference type="PRINTS" id="PR00111">
    <property type="entry name" value="ABHYDROLASE"/>
</dbReference>
<dbReference type="AlphaFoldDB" id="A0A0N4V5A4"/>